<dbReference type="EMBL" id="JAUDFV010000133">
    <property type="protein sequence ID" value="KAL2727251.1"/>
    <property type="molecule type" value="Genomic_DNA"/>
</dbReference>
<dbReference type="PANTHER" id="PTHR12236">
    <property type="entry name" value="STRUCTURAL CONTITUENT OF CUTICLE"/>
    <property type="match status" value="1"/>
</dbReference>
<name>A0ABD2B3L1_VESSQ</name>
<keyword evidence="4" id="KW-1185">Reference proteome</keyword>
<dbReference type="PROSITE" id="PS00233">
    <property type="entry name" value="CHIT_BIND_RR_1"/>
    <property type="match status" value="1"/>
</dbReference>
<gene>
    <name evidence="3" type="ORF">V1478_007529</name>
</gene>
<evidence type="ECO:0000256" key="2">
    <source>
        <dbReference type="PROSITE-ProRule" id="PRU00497"/>
    </source>
</evidence>
<dbReference type="PROSITE" id="PS51155">
    <property type="entry name" value="CHIT_BIND_RR_2"/>
    <property type="match status" value="1"/>
</dbReference>
<reference evidence="3 4" key="1">
    <citation type="journal article" date="2024" name="Ann. Entomol. Soc. Am.">
        <title>Genomic analyses of the southern and eastern yellowjacket wasps (Hymenoptera: Vespidae) reveal evolutionary signatures of social life.</title>
        <authorList>
            <person name="Catto M.A."/>
            <person name="Caine P.B."/>
            <person name="Orr S.E."/>
            <person name="Hunt B.G."/>
            <person name="Goodisman M.A.D."/>
        </authorList>
    </citation>
    <scope>NUCLEOTIDE SEQUENCE [LARGE SCALE GENOMIC DNA]</scope>
    <source>
        <strain evidence="3">233</strain>
        <tissue evidence="3">Head and thorax</tissue>
    </source>
</reference>
<dbReference type="PRINTS" id="PR00947">
    <property type="entry name" value="CUTICLE"/>
</dbReference>
<dbReference type="GO" id="GO:0042302">
    <property type="term" value="F:structural constituent of cuticle"/>
    <property type="evidence" value="ECO:0007669"/>
    <property type="project" value="UniProtKB-UniRule"/>
</dbReference>
<dbReference type="InterPro" id="IPR000618">
    <property type="entry name" value="Insect_cuticle"/>
</dbReference>
<dbReference type="PANTHER" id="PTHR12236:SF86">
    <property type="entry name" value="CCP84AC-RELATED"/>
    <property type="match status" value="1"/>
</dbReference>
<dbReference type="AlphaFoldDB" id="A0ABD2B3L1"/>
<proteinExistence type="predicted"/>
<evidence type="ECO:0000313" key="4">
    <source>
        <dbReference type="Proteomes" id="UP001607302"/>
    </source>
</evidence>
<comment type="caution">
    <text evidence="3">The sequence shown here is derived from an EMBL/GenBank/DDBJ whole genome shotgun (WGS) entry which is preliminary data.</text>
</comment>
<dbReference type="Proteomes" id="UP001607302">
    <property type="component" value="Unassembled WGS sequence"/>
</dbReference>
<accession>A0ABD2B3L1</accession>
<keyword evidence="1 2" id="KW-0193">Cuticle</keyword>
<evidence type="ECO:0000256" key="1">
    <source>
        <dbReference type="ARBA" id="ARBA00022460"/>
    </source>
</evidence>
<dbReference type="InterPro" id="IPR051217">
    <property type="entry name" value="Insect_Cuticle_Struc_Prot"/>
</dbReference>
<dbReference type="Pfam" id="PF00379">
    <property type="entry name" value="Chitin_bind_4"/>
    <property type="match status" value="1"/>
</dbReference>
<evidence type="ECO:0000313" key="3">
    <source>
        <dbReference type="EMBL" id="KAL2727251.1"/>
    </source>
</evidence>
<dbReference type="InterPro" id="IPR031311">
    <property type="entry name" value="CHIT_BIND_RR_consensus"/>
</dbReference>
<organism evidence="3 4">
    <name type="scientific">Vespula squamosa</name>
    <name type="common">Southern yellow jacket</name>
    <name type="synonym">Wasp</name>
    <dbReference type="NCBI Taxonomy" id="30214"/>
    <lineage>
        <taxon>Eukaryota</taxon>
        <taxon>Metazoa</taxon>
        <taxon>Ecdysozoa</taxon>
        <taxon>Arthropoda</taxon>
        <taxon>Hexapoda</taxon>
        <taxon>Insecta</taxon>
        <taxon>Pterygota</taxon>
        <taxon>Neoptera</taxon>
        <taxon>Endopterygota</taxon>
        <taxon>Hymenoptera</taxon>
        <taxon>Apocrita</taxon>
        <taxon>Aculeata</taxon>
        <taxon>Vespoidea</taxon>
        <taxon>Vespidae</taxon>
        <taxon>Vespinae</taxon>
        <taxon>Vespula</taxon>
    </lineage>
</organism>
<protein>
    <submittedName>
        <fullName evidence="3">Cuticle protein 198-like</fullName>
    </submittedName>
</protein>
<sequence>MPIGIKSARSVLLSTQSSGQQPANVQTPIIMDFKTLGFFTTLLAACHGGLLPGATTAVGLAAAPAAVLRTENYDPNPQYSFSYSVADGLTGDNKAQEETRSGDVVQGSYSLIEPDGSRRIVSYAADPINGFNAVVQKDPSVTVTKTAVAAPVAPVAAVAAARPAVAVAAPQLLARPGSVLAAATAPAAVALRPQIALGAPLLRSSLVAGSALAAPNLLATNLGLGLGLRAGSLYGTQALLAGTYGAGGIVKVH</sequence>